<organism evidence="2 3">
    <name type="scientific">Brachybacterium endophyticum</name>
    <dbReference type="NCBI Taxonomy" id="2182385"/>
    <lineage>
        <taxon>Bacteria</taxon>
        <taxon>Bacillati</taxon>
        <taxon>Actinomycetota</taxon>
        <taxon>Actinomycetes</taxon>
        <taxon>Micrococcales</taxon>
        <taxon>Dermabacteraceae</taxon>
        <taxon>Brachybacterium</taxon>
    </lineage>
</organism>
<dbReference type="AlphaFoldDB" id="A0A2U2RM02"/>
<dbReference type="OrthoDB" id="9804312at2"/>
<dbReference type="Pfam" id="PF13649">
    <property type="entry name" value="Methyltransf_25"/>
    <property type="match status" value="1"/>
</dbReference>
<dbReference type="InterPro" id="IPR041698">
    <property type="entry name" value="Methyltransf_25"/>
</dbReference>
<gene>
    <name evidence="2" type="ORF">DEO23_08175</name>
</gene>
<accession>A0A2U2RM02</accession>
<dbReference type="InterPro" id="IPR029063">
    <property type="entry name" value="SAM-dependent_MTases_sf"/>
</dbReference>
<name>A0A2U2RM02_9MICO</name>
<feature type="domain" description="Methyltransferase" evidence="1">
    <location>
        <begin position="42"/>
        <end position="133"/>
    </location>
</feature>
<dbReference type="CDD" id="cd02440">
    <property type="entry name" value="AdoMet_MTases"/>
    <property type="match status" value="1"/>
</dbReference>
<keyword evidence="2" id="KW-0808">Transferase</keyword>
<dbReference type="GO" id="GO:0008168">
    <property type="term" value="F:methyltransferase activity"/>
    <property type="evidence" value="ECO:0007669"/>
    <property type="project" value="UniProtKB-KW"/>
</dbReference>
<reference evidence="2 3" key="1">
    <citation type="submission" date="2018-05" db="EMBL/GenBank/DDBJ databases">
        <title>Brachybacterium sp. M1HQ-2T, whole genome shotgun sequence.</title>
        <authorList>
            <person name="Tuo L."/>
        </authorList>
    </citation>
    <scope>NUCLEOTIDE SEQUENCE [LARGE SCALE GENOMIC DNA]</scope>
    <source>
        <strain evidence="2 3">M1HQ-2</strain>
    </source>
</reference>
<evidence type="ECO:0000313" key="3">
    <source>
        <dbReference type="Proteomes" id="UP000245590"/>
    </source>
</evidence>
<dbReference type="Gene3D" id="3.40.50.150">
    <property type="entry name" value="Vaccinia Virus protein VP39"/>
    <property type="match status" value="1"/>
</dbReference>
<proteinExistence type="predicted"/>
<dbReference type="GO" id="GO:0032259">
    <property type="term" value="P:methylation"/>
    <property type="evidence" value="ECO:0007669"/>
    <property type="project" value="UniProtKB-KW"/>
</dbReference>
<dbReference type="SUPFAM" id="SSF53335">
    <property type="entry name" value="S-adenosyl-L-methionine-dependent methyltransferases"/>
    <property type="match status" value="1"/>
</dbReference>
<sequence>MDTAPTIDWHAYNASAAARPARRVVAQAIHAAGGDGPGRVAIEIGAGGGADALEFARRGWTVHAYDIDDTLTQRLVENERMTGRINFHHMDARDVEEFPAADVVYSAYALPMLGPEGLSEIWPRLTSALKIGGVMAVDLFGESDTWAEREDIATRSAQEIGEMFRGFRVLDREVRNEDGRSYTSSKKHWHVISTLARRLS</sequence>
<dbReference type="EMBL" id="QFKX01000002">
    <property type="protein sequence ID" value="PWH06866.1"/>
    <property type="molecule type" value="Genomic_DNA"/>
</dbReference>
<evidence type="ECO:0000259" key="1">
    <source>
        <dbReference type="Pfam" id="PF13649"/>
    </source>
</evidence>
<comment type="caution">
    <text evidence="2">The sequence shown here is derived from an EMBL/GenBank/DDBJ whole genome shotgun (WGS) entry which is preliminary data.</text>
</comment>
<dbReference type="RefSeq" id="WP_109275461.1">
    <property type="nucleotide sequence ID" value="NZ_QFKX01000002.1"/>
</dbReference>
<protein>
    <submittedName>
        <fullName evidence="2">SAM-dependent methyltransferase</fullName>
    </submittedName>
</protein>
<dbReference type="Proteomes" id="UP000245590">
    <property type="component" value="Unassembled WGS sequence"/>
</dbReference>
<evidence type="ECO:0000313" key="2">
    <source>
        <dbReference type="EMBL" id="PWH06866.1"/>
    </source>
</evidence>
<keyword evidence="2" id="KW-0489">Methyltransferase</keyword>
<keyword evidence="3" id="KW-1185">Reference proteome</keyword>